<feature type="transmembrane region" description="Helical" evidence="1">
    <location>
        <begin position="9"/>
        <end position="29"/>
    </location>
</feature>
<comment type="caution">
    <text evidence="2">The sequence shown here is derived from an EMBL/GenBank/DDBJ whole genome shotgun (WGS) entry which is preliminary data.</text>
</comment>
<dbReference type="RefSeq" id="WP_142897538.1">
    <property type="nucleotide sequence ID" value="NZ_ML660056.1"/>
</dbReference>
<evidence type="ECO:0000313" key="2">
    <source>
        <dbReference type="EMBL" id="TQV79314.1"/>
    </source>
</evidence>
<sequence>MGRASRSKIGYALVAVGVVTAGVVFNWGFDEPAATPEAVWSDHLVSRIHASCIKESEGQAPAIQEVVCNCQVSEMKRWLQPSDMTVHFAAVDGRKGWTEVEEFTRDLSKPEQQEFLGRINQFRESLLPTCAKVALNAGLTKEDIQGQGL</sequence>
<keyword evidence="1" id="KW-1133">Transmembrane helix</keyword>
<reference evidence="2 3" key="1">
    <citation type="submission" date="2019-06" db="EMBL/GenBank/DDBJ databases">
        <title>Whole genome sequence for Rhodospirillaceae sp. R148.</title>
        <authorList>
            <person name="Wang G."/>
        </authorList>
    </citation>
    <scope>NUCLEOTIDE SEQUENCE [LARGE SCALE GENOMIC DNA]</scope>
    <source>
        <strain evidence="2 3">R148</strain>
    </source>
</reference>
<evidence type="ECO:0000256" key="1">
    <source>
        <dbReference type="SAM" id="Phobius"/>
    </source>
</evidence>
<accession>A0A545TQ09</accession>
<dbReference type="AlphaFoldDB" id="A0A545TQ09"/>
<protein>
    <submittedName>
        <fullName evidence="2">Uncharacterized protein</fullName>
    </submittedName>
</protein>
<keyword evidence="1" id="KW-0812">Transmembrane</keyword>
<dbReference type="EMBL" id="VHSH01000005">
    <property type="protein sequence ID" value="TQV79314.1"/>
    <property type="molecule type" value="Genomic_DNA"/>
</dbReference>
<name>A0A545TQ09_9PROT</name>
<proteinExistence type="predicted"/>
<dbReference type="Proteomes" id="UP000315252">
    <property type="component" value="Unassembled WGS sequence"/>
</dbReference>
<gene>
    <name evidence="2" type="ORF">FKG95_16840</name>
</gene>
<organism evidence="2 3">
    <name type="scientific">Denitrobaculum tricleocarpae</name>
    <dbReference type="NCBI Taxonomy" id="2591009"/>
    <lineage>
        <taxon>Bacteria</taxon>
        <taxon>Pseudomonadati</taxon>
        <taxon>Pseudomonadota</taxon>
        <taxon>Alphaproteobacteria</taxon>
        <taxon>Rhodospirillales</taxon>
        <taxon>Rhodospirillaceae</taxon>
        <taxon>Denitrobaculum</taxon>
    </lineage>
</organism>
<keyword evidence="1" id="KW-0472">Membrane</keyword>
<keyword evidence="3" id="KW-1185">Reference proteome</keyword>
<evidence type="ECO:0000313" key="3">
    <source>
        <dbReference type="Proteomes" id="UP000315252"/>
    </source>
</evidence>